<feature type="domain" description="Something about silencing protein 4" evidence="2">
    <location>
        <begin position="101"/>
        <end position="196"/>
    </location>
</feature>
<sequence length="398" mass="46493">MARTSNVIRSLRSTNAVKNLEEKYDFDVDEFKIAPTKSLKIISRGLPKSAKTPLDDSLTTQGNEEVDALDGLEDTTRSITNMILEIEDHQLNQQNAKDREDSLPDDIFQGFHKKMLKQENRMLETELMQGENEAERLHLLYEKLDLATWLTTLRKITVITDLDDDNEISRKKEQTQKYIKSVLEKFEIMKTRCNVLARNYKTGKLDPSRDWPKLYKKIDRKLLINYRSSSDEDEEDMDVEDIKQHRRQKRRKQFRGSLIIQLTATPKAPLTKYAIVAEPLIPPYVIRVSKEERKRWNRSMESAPAKFEYYAQLPNQIAVAKRKFSMPLYLKADKIMAQGEPSMCLESQNDSHLRLPVKRISIKVNSRNLESLPKKLSPPSLLPTVHTPPMRRKRRRQE</sequence>
<dbReference type="EMBL" id="CP058609">
    <property type="protein sequence ID" value="QLG73915.1"/>
    <property type="molecule type" value="Genomic_DNA"/>
</dbReference>
<feature type="region of interest" description="Disordered" evidence="1">
    <location>
        <begin position="368"/>
        <end position="398"/>
    </location>
</feature>
<dbReference type="AlphaFoldDB" id="A0A7H9B5E9"/>
<evidence type="ECO:0000313" key="3">
    <source>
        <dbReference type="EMBL" id="QLG73915.1"/>
    </source>
</evidence>
<protein>
    <recommendedName>
        <fullName evidence="2">Something about silencing protein 4 domain-containing protein</fullName>
    </recommendedName>
</protein>
<feature type="compositionally biased region" description="Basic residues" evidence="1">
    <location>
        <begin position="389"/>
        <end position="398"/>
    </location>
</feature>
<proteinExistence type="predicted"/>
<dbReference type="RefSeq" id="XP_037145640.1">
    <property type="nucleotide sequence ID" value="XM_037289745.1"/>
</dbReference>
<evidence type="ECO:0000256" key="1">
    <source>
        <dbReference type="SAM" id="MobiDB-lite"/>
    </source>
</evidence>
<dbReference type="PANTHER" id="PTHR38422">
    <property type="entry name" value="SOMETHING ABOUT SILENCING PROTEIN 4"/>
    <property type="match status" value="1"/>
</dbReference>
<gene>
    <name evidence="3" type="ORF">HG535_0F04270</name>
</gene>
<dbReference type="Proteomes" id="UP000509704">
    <property type="component" value="Chromosome 6"/>
</dbReference>
<dbReference type="Pfam" id="PF15460">
    <property type="entry name" value="SAS4"/>
    <property type="match status" value="1"/>
</dbReference>
<dbReference type="GO" id="GO:0033255">
    <property type="term" value="C:SAS acetyltransferase complex"/>
    <property type="evidence" value="ECO:0007669"/>
    <property type="project" value="InterPro"/>
</dbReference>
<organism evidence="3 4">
    <name type="scientific">Zygotorulaspora mrakii</name>
    <name type="common">Zygosaccharomyces mrakii</name>
    <dbReference type="NCBI Taxonomy" id="42260"/>
    <lineage>
        <taxon>Eukaryota</taxon>
        <taxon>Fungi</taxon>
        <taxon>Dikarya</taxon>
        <taxon>Ascomycota</taxon>
        <taxon>Saccharomycotina</taxon>
        <taxon>Saccharomycetes</taxon>
        <taxon>Saccharomycetales</taxon>
        <taxon>Saccharomycetaceae</taxon>
        <taxon>Zygotorulaspora</taxon>
    </lineage>
</organism>
<evidence type="ECO:0000313" key="4">
    <source>
        <dbReference type="Proteomes" id="UP000509704"/>
    </source>
</evidence>
<dbReference type="GeneID" id="59237673"/>
<dbReference type="InterPro" id="IPR038988">
    <property type="entry name" value="Sas4"/>
</dbReference>
<keyword evidence="4" id="KW-1185">Reference proteome</keyword>
<dbReference type="OrthoDB" id="1938992at2759"/>
<dbReference type="InterPro" id="IPR029184">
    <property type="entry name" value="Sas4_dom"/>
</dbReference>
<dbReference type="PANTHER" id="PTHR38422:SF1">
    <property type="entry name" value="SOMETHING ABOUT SILENCING PROTEIN 4"/>
    <property type="match status" value="1"/>
</dbReference>
<dbReference type="GO" id="GO:0004402">
    <property type="term" value="F:histone acetyltransferase activity"/>
    <property type="evidence" value="ECO:0007669"/>
    <property type="project" value="TreeGrafter"/>
</dbReference>
<dbReference type="KEGG" id="zmk:HG535_0F04270"/>
<name>A0A7H9B5E9_ZYGMR</name>
<feature type="compositionally biased region" description="Low complexity" evidence="1">
    <location>
        <begin position="374"/>
        <end position="383"/>
    </location>
</feature>
<accession>A0A7H9B5E9</accession>
<evidence type="ECO:0000259" key="2">
    <source>
        <dbReference type="Pfam" id="PF15460"/>
    </source>
</evidence>
<reference evidence="3 4" key="1">
    <citation type="submission" date="2020-07" db="EMBL/GenBank/DDBJ databases">
        <title>The yeast mating-type switching endonuclease HO is a domesticated member of an unorthodox homing genetic element family.</title>
        <authorList>
            <person name="Coughlan A.Y."/>
            <person name="Lombardi L."/>
            <person name="Braun-Galleani S."/>
            <person name="Martos A.R."/>
            <person name="Galeote V."/>
            <person name="Bigey F."/>
            <person name="Dequin S."/>
            <person name="Byrne K.P."/>
            <person name="Wolfe K.H."/>
        </authorList>
    </citation>
    <scope>NUCLEOTIDE SEQUENCE [LARGE SCALE GENOMIC DNA]</scope>
    <source>
        <strain evidence="3 4">NRRL Y-6702</strain>
    </source>
</reference>